<dbReference type="EMBL" id="CP045226">
    <property type="protein sequence ID" value="QFS49477.1"/>
    <property type="molecule type" value="Genomic_DNA"/>
</dbReference>
<dbReference type="KEGG" id="nsh:GXM_06971"/>
<evidence type="ECO:0000313" key="1">
    <source>
        <dbReference type="EMBL" id="QFS49477.1"/>
    </source>
</evidence>
<keyword evidence="2" id="KW-1185">Reference proteome</keyword>
<dbReference type="PANTHER" id="PTHR33639">
    <property type="entry name" value="THIOL-DISULFIDE OXIDOREDUCTASE DCC"/>
    <property type="match status" value="1"/>
</dbReference>
<name>A0A5P8W9J9_9NOSO</name>
<reference evidence="1 2" key="1">
    <citation type="submission" date="2019-10" db="EMBL/GenBank/DDBJ databases">
        <title>Genomic and transcriptomic insights into the perfect genentic adaptation of a filamentous nitrogen-fixing cyanobacterium to rice fields.</title>
        <authorList>
            <person name="Chen Z."/>
        </authorList>
    </citation>
    <scope>NUCLEOTIDE SEQUENCE [LARGE SCALE GENOMIC DNA]</scope>
    <source>
        <strain evidence="1">CCNUC1</strain>
    </source>
</reference>
<dbReference type="Pfam" id="PF04134">
    <property type="entry name" value="DCC1-like"/>
    <property type="match status" value="1"/>
</dbReference>
<protein>
    <recommendedName>
        <fullName evidence="3">Thiol-disulfide oxidoreductase</fullName>
    </recommendedName>
</protein>
<dbReference type="Proteomes" id="UP000326678">
    <property type="component" value="Chromosome Gxm1"/>
</dbReference>
<dbReference type="InterPro" id="IPR007263">
    <property type="entry name" value="DCC1-like"/>
</dbReference>
<accession>A0A5P8W9J9</accession>
<evidence type="ECO:0008006" key="3">
    <source>
        <dbReference type="Google" id="ProtNLM"/>
    </source>
</evidence>
<gene>
    <name evidence="1" type="ORF">GXM_06971</name>
</gene>
<dbReference type="GO" id="GO:0015035">
    <property type="term" value="F:protein-disulfide reductase activity"/>
    <property type="evidence" value="ECO:0007669"/>
    <property type="project" value="InterPro"/>
</dbReference>
<dbReference type="InterPro" id="IPR052927">
    <property type="entry name" value="DCC_oxidoreductase"/>
</dbReference>
<evidence type="ECO:0000313" key="2">
    <source>
        <dbReference type="Proteomes" id="UP000326678"/>
    </source>
</evidence>
<dbReference type="AlphaFoldDB" id="A0A5P8W9J9"/>
<organism evidence="1 2">
    <name type="scientific">Nostoc sphaeroides CCNUC1</name>
    <dbReference type="NCBI Taxonomy" id="2653204"/>
    <lineage>
        <taxon>Bacteria</taxon>
        <taxon>Bacillati</taxon>
        <taxon>Cyanobacteriota</taxon>
        <taxon>Cyanophyceae</taxon>
        <taxon>Nostocales</taxon>
        <taxon>Nostocaceae</taxon>
        <taxon>Nostoc</taxon>
    </lineage>
</organism>
<proteinExistence type="predicted"/>
<dbReference type="PANTHER" id="PTHR33639:SF2">
    <property type="entry name" value="DUF393 DOMAIN-CONTAINING PROTEIN"/>
    <property type="match status" value="1"/>
</dbReference>
<sequence>MYLYTSANSVIFMNYYVIYDGNCNLCVTLVRSLETLDKGKLFRYSPMQDEQTLLQWGITAQDCEQGVILIDGNDPQRRWQGSNAAEEIGRLLPAGSIFVDAYRALPGMKWAGDRFYEQIRDNRYAIFGKRSNTYQSSYCVDGNCN</sequence>